<reference evidence="2" key="1">
    <citation type="journal article" date="2014" name="Proc. Natl. Acad. Sci. U.S.A.">
        <title>Extensive sampling of basidiomycete genomes demonstrates inadequacy of the white-rot/brown-rot paradigm for wood decay fungi.</title>
        <authorList>
            <person name="Riley R."/>
            <person name="Salamov A.A."/>
            <person name="Brown D.W."/>
            <person name="Nagy L.G."/>
            <person name="Floudas D."/>
            <person name="Held B.W."/>
            <person name="Levasseur A."/>
            <person name="Lombard V."/>
            <person name="Morin E."/>
            <person name="Otillar R."/>
            <person name="Lindquist E.A."/>
            <person name="Sun H."/>
            <person name="LaButti K.M."/>
            <person name="Schmutz J."/>
            <person name="Jabbour D."/>
            <person name="Luo H."/>
            <person name="Baker S.E."/>
            <person name="Pisabarro A.G."/>
            <person name="Walton J.D."/>
            <person name="Blanchette R.A."/>
            <person name="Henrissat B."/>
            <person name="Martin F."/>
            <person name="Cullen D."/>
            <person name="Hibbett D.S."/>
            <person name="Grigoriev I.V."/>
        </authorList>
    </citation>
    <scope>NUCLEOTIDE SEQUENCE [LARGE SCALE GENOMIC DNA]</scope>
    <source>
        <strain evidence="2">FD-172 SS1</strain>
    </source>
</reference>
<sequence>MAAVSFFLEPTDADVPHNTLYHLVIATIRCFKPSRLTGPIRRAGRVQEKAYDVEFYRSLHRLVNGNVIITPEFASATDAPRTGRIDFFVHRKKWGIECTREGDRLEQHSSRFGNGGAYGAWLRSGDMADYILLDFRTSKPTKAHPNCTNLYHVVFQKNCTEVVILDNELEEKKTIGLLGKTL</sequence>
<protein>
    <submittedName>
        <fullName evidence="1">Uncharacterized protein</fullName>
    </submittedName>
</protein>
<evidence type="ECO:0000313" key="2">
    <source>
        <dbReference type="Proteomes" id="UP000027195"/>
    </source>
</evidence>
<dbReference type="HOGENOM" id="CLU_140501_0_0_1"/>
<dbReference type="STRING" id="930990.A0A067MHJ1"/>
<gene>
    <name evidence="1" type="ORF">BOTBODRAFT_163340</name>
</gene>
<accession>A0A067MHJ1</accession>
<dbReference type="AlphaFoldDB" id="A0A067MHJ1"/>
<dbReference type="InParanoid" id="A0A067MHJ1"/>
<dbReference type="EMBL" id="KL198062">
    <property type="protein sequence ID" value="KDQ11031.1"/>
    <property type="molecule type" value="Genomic_DNA"/>
</dbReference>
<keyword evidence="2" id="KW-1185">Reference proteome</keyword>
<dbReference type="Proteomes" id="UP000027195">
    <property type="component" value="Unassembled WGS sequence"/>
</dbReference>
<proteinExistence type="predicted"/>
<name>A0A067MHJ1_BOTB1</name>
<organism evidence="1 2">
    <name type="scientific">Botryobasidium botryosum (strain FD-172 SS1)</name>
    <dbReference type="NCBI Taxonomy" id="930990"/>
    <lineage>
        <taxon>Eukaryota</taxon>
        <taxon>Fungi</taxon>
        <taxon>Dikarya</taxon>
        <taxon>Basidiomycota</taxon>
        <taxon>Agaricomycotina</taxon>
        <taxon>Agaricomycetes</taxon>
        <taxon>Cantharellales</taxon>
        <taxon>Botryobasidiaceae</taxon>
        <taxon>Botryobasidium</taxon>
    </lineage>
</organism>
<evidence type="ECO:0000313" key="1">
    <source>
        <dbReference type="EMBL" id="KDQ11031.1"/>
    </source>
</evidence>
<dbReference type="OrthoDB" id="5424500at2759"/>